<comment type="caution">
    <text evidence="2">The sequence shown here is derived from an EMBL/GenBank/DDBJ whole genome shotgun (WGS) entry which is preliminary data.</text>
</comment>
<gene>
    <name evidence="2" type="ORF">PLEPLA_LOCUS25771</name>
</gene>
<evidence type="ECO:0000313" key="2">
    <source>
        <dbReference type="EMBL" id="CAB1437755.1"/>
    </source>
</evidence>
<keyword evidence="3" id="KW-1185">Reference proteome</keyword>
<proteinExistence type="predicted"/>
<evidence type="ECO:0000256" key="1">
    <source>
        <dbReference type="SAM" id="MobiDB-lite"/>
    </source>
</evidence>
<evidence type="ECO:0000313" key="3">
    <source>
        <dbReference type="Proteomes" id="UP001153269"/>
    </source>
</evidence>
<name>A0A9N7UVU2_PLEPL</name>
<accession>A0A9N7UVU2</accession>
<feature type="region of interest" description="Disordered" evidence="1">
    <location>
        <begin position="207"/>
        <end position="234"/>
    </location>
</feature>
<protein>
    <submittedName>
        <fullName evidence="2">Uncharacterized protein</fullName>
    </submittedName>
</protein>
<sequence length="269" mass="30690">MLWRAVAGEWVCGVMRGAAWQGIWHRRPKAPEITSERQGREHKEMNKWTGDWMPLSRRDNLPMMVLELSGMRCEAGADIDEPGETQTGEETHVEMVIQAEYRLVLNLSPWQLSSHWAAAVEPLDTSMADDERFPFNYHSHIFPDRQAVIYLSGFPVRGLNSQPLPTLHPSYQPSALGQKLSAQQRGEVLSGEGKPQITTKDLKHTENKGLDRAAQNKRKIERTDRDPDQGTMEASEVHWKITGMSPKTSLRDDFCFVFIITLEGAIRRW</sequence>
<dbReference type="AlphaFoldDB" id="A0A9N7UVU2"/>
<dbReference type="Proteomes" id="UP001153269">
    <property type="component" value="Unassembled WGS sequence"/>
</dbReference>
<dbReference type="EMBL" id="CADEAL010002068">
    <property type="protein sequence ID" value="CAB1437755.1"/>
    <property type="molecule type" value="Genomic_DNA"/>
</dbReference>
<organism evidence="2 3">
    <name type="scientific">Pleuronectes platessa</name>
    <name type="common">European plaice</name>
    <dbReference type="NCBI Taxonomy" id="8262"/>
    <lineage>
        <taxon>Eukaryota</taxon>
        <taxon>Metazoa</taxon>
        <taxon>Chordata</taxon>
        <taxon>Craniata</taxon>
        <taxon>Vertebrata</taxon>
        <taxon>Euteleostomi</taxon>
        <taxon>Actinopterygii</taxon>
        <taxon>Neopterygii</taxon>
        <taxon>Teleostei</taxon>
        <taxon>Neoteleostei</taxon>
        <taxon>Acanthomorphata</taxon>
        <taxon>Carangaria</taxon>
        <taxon>Pleuronectiformes</taxon>
        <taxon>Pleuronectoidei</taxon>
        <taxon>Pleuronectidae</taxon>
        <taxon>Pleuronectes</taxon>
    </lineage>
</organism>
<reference evidence="2" key="1">
    <citation type="submission" date="2020-03" db="EMBL/GenBank/DDBJ databases">
        <authorList>
            <person name="Weist P."/>
        </authorList>
    </citation>
    <scope>NUCLEOTIDE SEQUENCE</scope>
</reference>